<dbReference type="InterPro" id="IPR001387">
    <property type="entry name" value="Cro/C1-type_HTH"/>
</dbReference>
<feature type="domain" description="HTH cro/C1-type" evidence="1">
    <location>
        <begin position="2"/>
        <end position="57"/>
    </location>
</feature>
<dbReference type="GO" id="GO:0003677">
    <property type="term" value="F:DNA binding"/>
    <property type="evidence" value="ECO:0007669"/>
    <property type="project" value="InterPro"/>
</dbReference>
<evidence type="ECO:0000259" key="1">
    <source>
        <dbReference type="PROSITE" id="PS50943"/>
    </source>
</evidence>
<dbReference type="InterPro" id="IPR010982">
    <property type="entry name" value="Lambda_DNA-bd_dom_sf"/>
</dbReference>
<reference evidence="2 3" key="1">
    <citation type="journal article" date="2023" name="Int. J. Syst. Evol. Microbiol.">
        <title>Terrisporobacter hibernicus sp. nov., isolated from bovine faeces in Northern Ireland.</title>
        <authorList>
            <person name="Mitchell M."/>
            <person name="Nguyen S.V."/>
            <person name="Connor M."/>
            <person name="Fairley D.J."/>
            <person name="Donoghue O."/>
            <person name="Marshall H."/>
            <person name="Koolman L."/>
            <person name="McMullan G."/>
            <person name="Schaffer K.E."/>
            <person name="McGrath J.W."/>
            <person name="Fanning S."/>
        </authorList>
    </citation>
    <scope>NUCLEOTIDE SEQUENCE [LARGE SCALE GENOMIC DNA]</scope>
    <source>
        <strain evidence="2 3">MCA3</strain>
    </source>
</reference>
<dbReference type="PROSITE" id="PS50943">
    <property type="entry name" value="HTH_CROC1"/>
    <property type="match status" value="1"/>
</dbReference>
<proteinExistence type="predicted"/>
<gene>
    <name evidence="2" type="ORF">JW646_18230</name>
</gene>
<accession>A0AAX2ZDW9</accession>
<name>A0AAX2ZDW9_9FIRM</name>
<evidence type="ECO:0000313" key="2">
    <source>
        <dbReference type="EMBL" id="UEL47534.1"/>
    </source>
</evidence>
<dbReference type="SMART" id="SM00530">
    <property type="entry name" value="HTH_XRE"/>
    <property type="match status" value="1"/>
</dbReference>
<dbReference type="EMBL" id="CP081135">
    <property type="protein sequence ID" value="UEL47534.1"/>
    <property type="molecule type" value="Genomic_DNA"/>
</dbReference>
<protein>
    <submittedName>
        <fullName evidence="2">Helix-turn-helix transcriptional regulator</fullName>
    </submittedName>
</protein>
<dbReference type="SUPFAM" id="SSF47413">
    <property type="entry name" value="lambda repressor-like DNA-binding domains"/>
    <property type="match status" value="1"/>
</dbReference>
<organism evidence="2 3">
    <name type="scientific">Terrisporobacter hibernicus</name>
    <dbReference type="NCBI Taxonomy" id="2813371"/>
    <lineage>
        <taxon>Bacteria</taxon>
        <taxon>Bacillati</taxon>
        <taxon>Bacillota</taxon>
        <taxon>Clostridia</taxon>
        <taxon>Peptostreptococcales</taxon>
        <taxon>Peptostreptococcaceae</taxon>
        <taxon>Terrisporobacter</taxon>
    </lineage>
</organism>
<dbReference type="Pfam" id="PF01381">
    <property type="entry name" value="HTH_3"/>
    <property type="match status" value="1"/>
</dbReference>
<dbReference type="Proteomes" id="UP001198983">
    <property type="component" value="Chromosome"/>
</dbReference>
<dbReference type="Gene3D" id="1.10.260.40">
    <property type="entry name" value="lambda repressor-like DNA-binding domains"/>
    <property type="match status" value="1"/>
</dbReference>
<sequence>MIRRKRLKMHITQNELAEMIGVTQAYISKIENDKFVNVTLIEIIKISKALQLKELEVCKYFLEKHNDIYVEFEGELS</sequence>
<keyword evidence="3" id="KW-1185">Reference proteome</keyword>
<dbReference type="KEGG" id="tem:JW646_18230"/>
<dbReference type="AlphaFoldDB" id="A0AAX2ZDW9"/>
<dbReference type="CDD" id="cd00093">
    <property type="entry name" value="HTH_XRE"/>
    <property type="match status" value="1"/>
</dbReference>
<evidence type="ECO:0000313" key="3">
    <source>
        <dbReference type="Proteomes" id="UP001198983"/>
    </source>
</evidence>
<dbReference type="RefSeq" id="WP_228415908.1">
    <property type="nucleotide sequence ID" value="NZ_CP081135.1"/>
</dbReference>